<evidence type="ECO:0000313" key="17">
    <source>
        <dbReference type="EMBL" id="TLQ01049.1"/>
    </source>
</evidence>
<keyword evidence="18" id="KW-1185">Reference proteome</keyword>
<feature type="transmembrane region" description="Helical" evidence="13">
    <location>
        <begin position="83"/>
        <end position="109"/>
    </location>
</feature>
<evidence type="ECO:0000256" key="3">
    <source>
        <dbReference type="ARBA" id="ARBA00005417"/>
    </source>
</evidence>
<organism evidence="17 18">
    <name type="scientific">Nesterenkonia salmonea</name>
    <dbReference type="NCBI Taxonomy" id="1804987"/>
    <lineage>
        <taxon>Bacteria</taxon>
        <taxon>Bacillati</taxon>
        <taxon>Actinomycetota</taxon>
        <taxon>Actinomycetes</taxon>
        <taxon>Micrococcales</taxon>
        <taxon>Micrococcaceae</taxon>
        <taxon>Nesterenkonia</taxon>
    </lineage>
</organism>
<evidence type="ECO:0000259" key="15">
    <source>
        <dbReference type="PROSITE" id="PS50893"/>
    </source>
</evidence>
<keyword evidence="5" id="KW-1003">Cell membrane</keyword>
<keyword evidence="9 17" id="KW-0067">ATP-binding</keyword>
<dbReference type="CDD" id="cd03257">
    <property type="entry name" value="ABC_NikE_OppD_transporters"/>
    <property type="match status" value="1"/>
</dbReference>
<dbReference type="InterPro" id="IPR027417">
    <property type="entry name" value="P-loop_NTPase"/>
</dbReference>
<gene>
    <name evidence="17" type="ORF">FEF26_00995</name>
</gene>
<dbReference type="CDD" id="cd06261">
    <property type="entry name" value="TM_PBP2"/>
    <property type="match status" value="1"/>
</dbReference>
<dbReference type="InterPro" id="IPR035906">
    <property type="entry name" value="MetI-like_sf"/>
</dbReference>
<dbReference type="GO" id="GO:0016887">
    <property type="term" value="F:ATP hydrolysis activity"/>
    <property type="evidence" value="ECO:0007669"/>
    <property type="project" value="InterPro"/>
</dbReference>
<comment type="similarity">
    <text evidence="3">Belongs to the ABC transporter superfamily.</text>
</comment>
<dbReference type="PROSITE" id="PS00211">
    <property type="entry name" value="ABC_TRANSPORTER_1"/>
    <property type="match status" value="1"/>
</dbReference>
<dbReference type="SUPFAM" id="SSF161098">
    <property type="entry name" value="MetI-like"/>
    <property type="match status" value="1"/>
</dbReference>
<evidence type="ECO:0000256" key="1">
    <source>
        <dbReference type="ARBA" id="ARBA00004141"/>
    </source>
</evidence>
<evidence type="ECO:0000256" key="11">
    <source>
        <dbReference type="ARBA" id="ARBA00022989"/>
    </source>
</evidence>
<evidence type="ECO:0000256" key="13">
    <source>
        <dbReference type="RuleBase" id="RU363032"/>
    </source>
</evidence>
<dbReference type="PANTHER" id="PTHR43297:SF14">
    <property type="entry name" value="ATPASE AAA-TYPE CORE DOMAIN-CONTAINING PROTEIN"/>
    <property type="match status" value="1"/>
</dbReference>
<dbReference type="Gene3D" id="1.10.3720.10">
    <property type="entry name" value="MetI-like"/>
    <property type="match status" value="1"/>
</dbReference>
<dbReference type="PANTHER" id="PTHR43297">
    <property type="entry name" value="OLIGOPEPTIDE TRANSPORT ATP-BINDING PROTEIN APPD"/>
    <property type="match status" value="1"/>
</dbReference>
<comment type="similarity">
    <text evidence="13">Belongs to the binding-protein-dependent transport system permease family.</text>
</comment>
<evidence type="ECO:0000256" key="4">
    <source>
        <dbReference type="ARBA" id="ARBA00022448"/>
    </source>
</evidence>
<evidence type="ECO:0000256" key="6">
    <source>
        <dbReference type="ARBA" id="ARBA00022519"/>
    </source>
</evidence>
<dbReference type="Proteomes" id="UP000310458">
    <property type="component" value="Unassembled WGS sequence"/>
</dbReference>
<comment type="caution">
    <text evidence="17">The sequence shown here is derived from an EMBL/GenBank/DDBJ whole genome shotgun (WGS) entry which is preliminary data.</text>
</comment>
<evidence type="ECO:0000256" key="5">
    <source>
        <dbReference type="ARBA" id="ARBA00022475"/>
    </source>
</evidence>
<feature type="compositionally biased region" description="Basic and acidic residues" evidence="14">
    <location>
        <begin position="303"/>
        <end position="314"/>
    </location>
</feature>
<dbReference type="RefSeq" id="WP_138251674.1">
    <property type="nucleotide sequence ID" value="NZ_VAVZ01000002.1"/>
</dbReference>
<accession>A0A5R9BKB7</accession>
<dbReference type="Gene3D" id="3.40.50.300">
    <property type="entry name" value="P-loop containing nucleotide triphosphate hydrolases"/>
    <property type="match status" value="1"/>
</dbReference>
<dbReference type="SMART" id="SM00382">
    <property type="entry name" value="AAA"/>
    <property type="match status" value="1"/>
</dbReference>
<proteinExistence type="inferred from homology"/>
<dbReference type="SUPFAM" id="SSF52540">
    <property type="entry name" value="P-loop containing nucleoside triphosphate hydrolases"/>
    <property type="match status" value="1"/>
</dbReference>
<keyword evidence="11 13" id="KW-1133">Transmembrane helix</keyword>
<evidence type="ECO:0000256" key="7">
    <source>
        <dbReference type="ARBA" id="ARBA00022692"/>
    </source>
</evidence>
<dbReference type="PROSITE" id="PS50893">
    <property type="entry name" value="ABC_TRANSPORTER_2"/>
    <property type="match status" value="1"/>
</dbReference>
<feature type="transmembrane region" description="Helical" evidence="13">
    <location>
        <begin position="116"/>
        <end position="139"/>
    </location>
</feature>
<dbReference type="InterPro" id="IPR003593">
    <property type="entry name" value="AAA+_ATPase"/>
</dbReference>
<dbReference type="InterPro" id="IPR017871">
    <property type="entry name" value="ABC_transporter-like_CS"/>
</dbReference>
<keyword evidence="4 13" id="KW-0813">Transport</keyword>
<dbReference type="InterPro" id="IPR000515">
    <property type="entry name" value="MetI-like"/>
</dbReference>
<feature type="domain" description="ABC transmembrane type-1" evidence="16">
    <location>
        <begin position="81"/>
        <end position="270"/>
    </location>
</feature>
<keyword evidence="10" id="KW-1278">Translocase</keyword>
<dbReference type="GO" id="GO:0055085">
    <property type="term" value="P:transmembrane transport"/>
    <property type="evidence" value="ECO:0007669"/>
    <property type="project" value="InterPro"/>
</dbReference>
<feature type="domain" description="ABC transporter" evidence="15">
    <location>
        <begin position="323"/>
        <end position="567"/>
    </location>
</feature>
<keyword evidence="12 13" id="KW-0472">Membrane</keyword>
<feature type="transmembrane region" description="Helical" evidence="13">
    <location>
        <begin position="145"/>
        <end position="164"/>
    </location>
</feature>
<comment type="subcellular location">
    <subcellularLocation>
        <location evidence="13">Cell membrane</location>
        <topology evidence="13">Multi-pass membrane protein</topology>
    </subcellularLocation>
    <subcellularLocation>
        <location evidence="2">Cell membrane</location>
        <topology evidence="2">Peripheral membrane protein</topology>
    </subcellularLocation>
    <subcellularLocation>
        <location evidence="1">Membrane</location>
        <topology evidence="1">Multi-pass membrane protein</topology>
    </subcellularLocation>
</comment>
<dbReference type="EMBL" id="VAVZ01000002">
    <property type="protein sequence ID" value="TLQ01049.1"/>
    <property type="molecule type" value="Genomic_DNA"/>
</dbReference>
<dbReference type="InterPro" id="IPR003439">
    <property type="entry name" value="ABC_transporter-like_ATP-bd"/>
</dbReference>
<evidence type="ECO:0000259" key="16">
    <source>
        <dbReference type="PROSITE" id="PS50928"/>
    </source>
</evidence>
<dbReference type="OrthoDB" id="3677453at2"/>
<dbReference type="Pfam" id="PF00528">
    <property type="entry name" value="BPD_transp_1"/>
    <property type="match status" value="1"/>
</dbReference>
<feature type="region of interest" description="Disordered" evidence="14">
    <location>
        <begin position="277"/>
        <end position="319"/>
    </location>
</feature>
<dbReference type="PROSITE" id="PS50928">
    <property type="entry name" value="ABC_TM1"/>
    <property type="match status" value="1"/>
</dbReference>
<keyword evidence="8" id="KW-0547">Nucleotide-binding</keyword>
<keyword evidence="6" id="KW-0997">Cell inner membrane</keyword>
<evidence type="ECO:0000256" key="14">
    <source>
        <dbReference type="SAM" id="MobiDB-lite"/>
    </source>
</evidence>
<dbReference type="AlphaFoldDB" id="A0A5R9BKB7"/>
<evidence type="ECO:0000256" key="9">
    <source>
        <dbReference type="ARBA" id="ARBA00022840"/>
    </source>
</evidence>
<feature type="transmembrane region" description="Helical" evidence="13">
    <location>
        <begin position="21"/>
        <end position="43"/>
    </location>
</feature>
<evidence type="ECO:0000256" key="2">
    <source>
        <dbReference type="ARBA" id="ARBA00004202"/>
    </source>
</evidence>
<dbReference type="InterPro" id="IPR050388">
    <property type="entry name" value="ABC_Ni/Peptide_Import"/>
</dbReference>
<dbReference type="GO" id="GO:0005886">
    <property type="term" value="C:plasma membrane"/>
    <property type="evidence" value="ECO:0007669"/>
    <property type="project" value="UniProtKB-SubCell"/>
</dbReference>
<evidence type="ECO:0000313" key="18">
    <source>
        <dbReference type="Proteomes" id="UP000310458"/>
    </source>
</evidence>
<sequence>MANEAQAAPTQKKQKRRLHPILLAGLIIMTVVVLIGIFAPMWFSESANVQSNDRRMPISADHPLGTDEFGRDLFSRALVATRLTLLLTVAASAISVVIGVTIGTLVWFMPPRVRQLIVGANSVAVAFPNLVIALIIAAILGPGAWTAAFAVGIASVPAFVRLTVNMSSPIMARDYVTTAHLLRVSKYKLIGRHVLPNMAEPLLILTASNFAVTLVELSGLSFIGLGVQSPDYDYGLLLSDALTMIYAQPTQVIGPAVMIVLAGLGAMLIGDGLAASSNPRTRGQRRAMRTGTLRPAPAAANEQAKEQEAAREAAEDPEDEIDVRVRDLRVTAANGTELVKGIDFDVRRREIVGLVGESGSGKSLTAMTLCGLTPEGVTATAGTLVAAGHNMLEPVSSRELAQDIALVYQDPMSTFNPALKLNTQLTEVARTHLGMRPSRARRKLIERFEQLKITSPEHRIGQHPHELSGGMLQRAMIASSLLAEAKLIVADEPTTALDVTVQAEVLRQFVSATQELDASVLFISHDLGVVEALCDRVLVMYRGEIVEELTAEQLGSRRVEHPYTRKLLDAAEYVEAL</sequence>
<dbReference type="Pfam" id="PF00005">
    <property type="entry name" value="ABC_tran"/>
    <property type="match status" value="1"/>
</dbReference>
<reference evidence="17 18" key="1">
    <citation type="submission" date="2019-05" db="EMBL/GenBank/DDBJ databases">
        <title>Nesterenkonia sp. GY074 isolated from the Southern Atlantic Ocean.</title>
        <authorList>
            <person name="Zhang G."/>
        </authorList>
    </citation>
    <scope>NUCLEOTIDE SEQUENCE [LARGE SCALE GENOMIC DNA]</scope>
    <source>
        <strain evidence="17 18">GY074</strain>
    </source>
</reference>
<protein>
    <submittedName>
        <fullName evidence="17">Dipeptide/oligopeptide/nickel ABC transporter permease/ATP-binding protein</fullName>
    </submittedName>
</protein>
<keyword evidence="7 13" id="KW-0812">Transmembrane</keyword>
<evidence type="ECO:0000256" key="8">
    <source>
        <dbReference type="ARBA" id="ARBA00022741"/>
    </source>
</evidence>
<feature type="transmembrane region" description="Helical" evidence="13">
    <location>
        <begin position="252"/>
        <end position="276"/>
    </location>
</feature>
<dbReference type="GO" id="GO:0005524">
    <property type="term" value="F:ATP binding"/>
    <property type="evidence" value="ECO:0007669"/>
    <property type="project" value="UniProtKB-KW"/>
</dbReference>
<name>A0A5R9BKB7_9MICC</name>
<evidence type="ECO:0000256" key="10">
    <source>
        <dbReference type="ARBA" id="ARBA00022967"/>
    </source>
</evidence>
<evidence type="ECO:0000256" key="12">
    <source>
        <dbReference type="ARBA" id="ARBA00023136"/>
    </source>
</evidence>